<dbReference type="Gene3D" id="1.10.472.10">
    <property type="entry name" value="Cyclin-like"/>
    <property type="match status" value="2"/>
</dbReference>
<keyword evidence="2" id="KW-0808">Transferase</keyword>
<dbReference type="CDD" id="cd20546">
    <property type="entry name" value="CYCLIN_SpCG1C_ScCTK2-like_rpt2"/>
    <property type="match status" value="1"/>
</dbReference>
<gene>
    <name evidence="2" type="ORF">L198_03952</name>
</gene>
<evidence type="ECO:0000313" key="2">
    <source>
        <dbReference type="EMBL" id="ODN97388.1"/>
    </source>
</evidence>
<feature type="region of interest" description="Disordered" evidence="1">
    <location>
        <begin position="282"/>
        <end position="311"/>
    </location>
</feature>
<reference evidence="2 3" key="1">
    <citation type="submission" date="2016-06" db="EMBL/GenBank/DDBJ databases">
        <title>Evolution of pathogenesis and genome organization in the Tremellales.</title>
        <authorList>
            <person name="Cuomo C."/>
            <person name="Litvintseva A."/>
            <person name="Heitman J."/>
            <person name="Chen Y."/>
            <person name="Sun S."/>
            <person name="Springer D."/>
            <person name="Dromer F."/>
            <person name="Young S."/>
            <person name="Zeng Q."/>
            <person name="Chapman S."/>
            <person name="Gujja S."/>
            <person name="Saif S."/>
            <person name="Birren B."/>
        </authorList>
    </citation>
    <scope>NUCLEOTIDE SEQUENCE [LARGE SCALE GENOMIC DNA]</scope>
    <source>
        <strain evidence="2 3">CBS 7118</strain>
    </source>
</reference>
<proteinExistence type="predicted"/>
<evidence type="ECO:0000256" key="1">
    <source>
        <dbReference type="SAM" id="MobiDB-lite"/>
    </source>
</evidence>
<dbReference type="RefSeq" id="XP_019031990.1">
    <property type="nucleotide sequence ID" value="XM_019176077.1"/>
</dbReference>
<dbReference type="OrthoDB" id="25002at2759"/>
<dbReference type="PANTHER" id="PTHR10026">
    <property type="entry name" value="CYCLIN"/>
    <property type="match status" value="1"/>
</dbReference>
<dbReference type="GO" id="GO:0016538">
    <property type="term" value="F:cyclin-dependent protein serine/threonine kinase regulator activity"/>
    <property type="evidence" value="ECO:0007669"/>
    <property type="project" value="InterPro"/>
</dbReference>
<comment type="caution">
    <text evidence="2">The sequence shown here is derived from an EMBL/GenBank/DDBJ whole genome shotgun (WGS) entry which is preliminary data.</text>
</comment>
<dbReference type="GeneID" id="30193165"/>
<protein>
    <submittedName>
        <fullName evidence="2">CTD kinase subunit beta</fullName>
    </submittedName>
</protein>
<dbReference type="SUPFAM" id="SSF47954">
    <property type="entry name" value="Cyclin-like"/>
    <property type="match status" value="2"/>
</dbReference>
<dbReference type="AlphaFoldDB" id="A0A1E3J945"/>
<dbReference type="Proteomes" id="UP000094819">
    <property type="component" value="Unassembled WGS sequence"/>
</dbReference>
<dbReference type="GO" id="GO:0016301">
    <property type="term" value="F:kinase activity"/>
    <property type="evidence" value="ECO:0007669"/>
    <property type="project" value="UniProtKB-KW"/>
</dbReference>
<sequence length="388" mass="42997">MAVRGTQESAPTHTKLYRPYFAPAEVERLSAKQRGKLSVSREERARQQACSFIDATGVRCGFPRRTIATAQQLYMRFHLFFPYKDFNYIEVSLAALYVSSKLLDTLKKPRDIILASYPIRFPQLVRKGTIDPSVAQAHGLDSERLRVLSIERLVLETLAFHFGAQDGLKVVIKIGKRLGLSKSLCGDAWRVAIDCHRTQAPLSYPPHIIALGSIYAASLLLSESDLLSEPSSTANEMSISWVVDLLGNEGGWEKDYITSVGQVDDVTHALLDLYHSIRSNPENQPLLTPSPVSPHDHPPSAAPQNPSSLSSSLTAFPLPSYWTPQTLTELKIRLRERRGSVATVPPTSMWDGREEGETVQISDGMGRNDATLRFLWDEETISGGDVGP</sequence>
<dbReference type="InterPro" id="IPR043198">
    <property type="entry name" value="Cyclin/Ssn8"/>
</dbReference>
<dbReference type="FunFam" id="1.10.472.10:FF:000111">
    <property type="entry name" value="Unplaced genomic scaffold supercont1.6, whole genome shotgun sequence"/>
    <property type="match status" value="1"/>
</dbReference>
<organism evidence="2 3">
    <name type="scientific">Cryptococcus wingfieldii CBS 7118</name>
    <dbReference type="NCBI Taxonomy" id="1295528"/>
    <lineage>
        <taxon>Eukaryota</taxon>
        <taxon>Fungi</taxon>
        <taxon>Dikarya</taxon>
        <taxon>Basidiomycota</taxon>
        <taxon>Agaricomycotina</taxon>
        <taxon>Tremellomycetes</taxon>
        <taxon>Tremellales</taxon>
        <taxon>Cryptococcaceae</taxon>
        <taxon>Cryptococcus</taxon>
    </lineage>
</organism>
<evidence type="ECO:0000313" key="3">
    <source>
        <dbReference type="Proteomes" id="UP000094819"/>
    </source>
</evidence>
<dbReference type="EMBL" id="AWGH01000010">
    <property type="protein sequence ID" value="ODN97388.1"/>
    <property type="molecule type" value="Genomic_DNA"/>
</dbReference>
<accession>A0A1E3J945</accession>
<dbReference type="InterPro" id="IPR036915">
    <property type="entry name" value="Cyclin-like_sf"/>
</dbReference>
<dbReference type="GO" id="GO:0006357">
    <property type="term" value="P:regulation of transcription by RNA polymerase II"/>
    <property type="evidence" value="ECO:0007669"/>
    <property type="project" value="InterPro"/>
</dbReference>
<keyword evidence="3" id="KW-1185">Reference proteome</keyword>
<keyword evidence="2" id="KW-0418">Kinase</keyword>
<name>A0A1E3J945_9TREE</name>